<keyword evidence="14" id="KW-0175">Coiled coil</keyword>
<proteinExistence type="inferred from homology"/>
<dbReference type="EC" id="3.5.1.98" evidence="4"/>
<keyword evidence="11" id="KW-0804">Transcription</keyword>
<comment type="cofactor">
    <cofactor evidence="1">
        <name>Zn(2+)</name>
        <dbReference type="ChEBI" id="CHEBI:29105"/>
    </cofactor>
</comment>
<dbReference type="Gene3D" id="3.40.800.20">
    <property type="entry name" value="Histone deacetylase domain"/>
    <property type="match status" value="1"/>
</dbReference>
<comment type="caution">
    <text evidence="17">The sequence shown here is derived from an EMBL/GenBank/DDBJ whole genome shotgun (WGS) entry which is preliminary data.</text>
</comment>
<dbReference type="GO" id="GO:0141221">
    <property type="term" value="F:histone deacetylase activity, hydrolytic mechanism"/>
    <property type="evidence" value="ECO:0007669"/>
    <property type="project" value="UniProtKB-EC"/>
</dbReference>
<evidence type="ECO:0000256" key="15">
    <source>
        <dbReference type="SAM" id="MobiDB-lite"/>
    </source>
</evidence>
<evidence type="ECO:0000256" key="2">
    <source>
        <dbReference type="ARBA" id="ARBA00004123"/>
    </source>
</evidence>
<evidence type="ECO:0000256" key="8">
    <source>
        <dbReference type="ARBA" id="ARBA00022833"/>
    </source>
</evidence>
<dbReference type="GO" id="GO:0050793">
    <property type="term" value="P:regulation of developmental process"/>
    <property type="evidence" value="ECO:0007669"/>
    <property type="project" value="UniProtKB-ARBA"/>
</dbReference>
<dbReference type="InterPro" id="IPR023801">
    <property type="entry name" value="His_deacetylse_dom"/>
</dbReference>
<dbReference type="GO" id="GO:0040029">
    <property type="term" value="P:epigenetic regulation of gene expression"/>
    <property type="evidence" value="ECO:0007669"/>
    <property type="project" value="TreeGrafter"/>
</dbReference>
<dbReference type="FunFam" id="3.40.800.20:FF:000014">
    <property type="entry name" value="Histone deacetylase 15"/>
    <property type="match status" value="1"/>
</dbReference>
<keyword evidence="12" id="KW-0539">Nucleus</keyword>
<feature type="compositionally biased region" description="Basic and acidic residues" evidence="15">
    <location>
        <begin position="429"/>
        <end position="445"/>
    </location>
</feature>
<keyword evidence="7" id="KW-0378">Hydrolase</keyword>
<dbReference type="Proteomes" id="UP000826271">
    <property type="component" value="Unassembled WGS sequence"/>
</dbReference>
<dbReference type="PRINTS" id="PR01270">
    <property type="entry name" value="HDASUPER"/>
</dbReference>
<evidence type="ECO:0000256" key="6">
    <source>
        <dbReference type="ARBA" id="ARBA00022723"/>
    </source>
</evidence>
<dbReference type="GO" id="GO:0005737">
    <property type="term" value="C:cytoplasm"/>
    <property type="evidence" value="ECO:0007669"/>
    <property type="project" value="UniProtKB-ARBA"/>
</dbReference>
<evidence type="ECO:0000256" key="5">
    <source>
        <dbReference type="ARBA" id="ARBA00022491"/>
    </source>
</evidence>
<keyword evidence="6" id="KW-0479">Metal-binding</keyword>
<evidence type="ECO:0000256" key="14">
    <source>
        <dbReference type="SAM" id="Coils"/>
    </source>
</evidence>
<feature type="domain" description="Histone deacetylase" evidence="16">
    <location>
        <begin position="33"/>
        <end position="334"/>
    </location>
</feature>
<gene>
    <name evidence="17" type="ORF">BUALT_Bualt02G0155000</name>
</gene>
<evidence type="ECO:0000259" key="16">
    <source>
        <dbReference type="Pfam" id="PF00850"/>
    </source>
</evidence>
<dbReference type="InterPro" id="IPR037138">
    <property type="entry name" value="His_deacetylse_dom_sf"/>
</dbReference>
<feature type="coiled-coil region" evidence="14">
    <location>
        <begin position="484"/>
        <end position="543"/>
    </location>
</feature>
<accession>A0AAV6Y2K6</accession>
<evidence type="ECO:0000313" key="17">
    <source>
        <dbReference type="EMBL" id="KAG8388723.1"/>
    </source>
</evidence>
<dbReference type="InterPro" id="IPR000286">
    <property type="entry name" value="HDACs"/>
</dbReference>
<dbReference type="PANTHER" id="PTHR10625:SF25">
    <property type="entry name" value="HISTONE DEACETYLASE 18-RELATED"/>
    <property type="match status" value="1"/>
</dbReference>
<keyword evidence="18" id="KW-1185">Reference proteome</keyword>
<keyword evidence="9" id="KW-0156">Chromatin regulator</keyword>
<dbReference type="Pfam" id="PF00850">
    <property type="entry name" value="Hist_deacetyl"/>
    <property type="match status" value="1"/>
</dbReference>
<evidence type="ECO:0000313" key="18">
    <source>
        <dbReference type="Proteomes" id="UP000826271"/>
    </source>
</evidence>
<evidence type="ECO:0000256" key="10">
    <source>
        <dbReference type="ARBA" id="ARBA00023015"/>
    </source>
</evidence>
<evidence type="ECO:0000256" key="4">
    <source>
        <dbReference type="ARBA" id="ARBA00012111"/>
    </source>
</evidence>
<evidence type="ECO:0000256" key="13">
    <source>
        <dbReference type="ARBA" id="ARBA00049416"/>
    </source>
</evidence>
<protein>
    <recommendedName>
        <fullName evidence="4">histone deacetylase</fullName>
        <ecNumber evidence="4">3.5.1.98</ecNumber>
    </recommendedName>
</protein>
<dbReference type="GO" id="GO:0000118">
    <property type="term" value="C:histone deacetylase complex"/>
    <property type="evidence" value="ECO:0007669"/>
    <property type="project" value="TreeGrafter"/>
</dbReference>
<dbReference type="PANTHER" id="PTHR10625">
    <property type="entry name" value="HISTONE DEACETYLASE HDAC1-RELATED"/>
    <property type="match status" value="1"/>
</dbReference>
<comment type="similarity">
    <text evidence="3">Belongs to the histone deacetylase family. HD type 2 subfamily.</text>
</comment>
<evidence type="ECO:0000256" key="11">
    <source>
        <dbReference type="ARBA" id="ARBA00023163"/>
    </source>
</evidence>
<evidence type="ECO:0000256" key="12">
    <source>
        <dbReference type="ARBA" id="ARBA00023242"/>
    </source>
</evidence>
<sequence>MGEIKNDPPKRRRVGLIYDDRMCKHNTPDEEYHPENPNRIRAVWDKLNASGVAQRCVVLNAKKAKDHQLALVHSKSHIELIKTISSTNFAPRIEKIAAKYDSIYFNGGSSEAANLAAGSVIEAAVKVAKGELDSAFAIVRPPGHHAEEDEPMGFCLYNNVAIAASFLLNERPELGIRKILIVDWDVHHGNSTQKMFYKDPRVLFFSVHRHENGSFYPHGIDGSYCMSGEAPGAGYNINVPWENGGCGDADYLAVWDHILIPVAKKFDPDMLIISAGFDAAIGDPIGGCFVSPYGYSVMLNKLMEFARGKIVMALEGGYNQASLANSVQACIEVLLQDKPLVRSLEGLPLKSTWLVIQAVRELFCAYWPVLAAKLPDEVINRKVTQIEANVGVRHANHDKENAHTNLQSNTEVGQDHSTGQKQHLKGKRNSLDKVKAQIKQKRESSSCDPAQPHAPARVFDAPRAQEVPIAPILDTIRDNTVASKTLMDQRLSQFEAELQQISDQVQVVHELVFSDLDYNKDEVRRLRKKNKKLATALEVAKKDLEYEVTTGEKFIE</sequence>
<name>A0AAV6Y2K6_9LAMI</name>
<keyword evidence="5" id="KW-0678">Repressor</keyword>
<evidence type="ECO:0000256" key="7">
    <source>
        <dbReference type="ARBA" id="ARBA00022801"/>
    </source>
</evidence>
<keyword evidence="10" id="KW-0805">Transcription regulation</keyword>
<comment type="catalytic activity">
    <reaction evidence="13">
        <text>N(6)-acetyl-L-lysyl-[histone] + H2O = L-lysyl-[histone] + acetate</text>
        <dbReference type="Rhea" id="RHEA:58196"/>
        <dbReference type="Rhea" id="RHEA-COMP:9845"/>
        <dbReference type="Rhea" id="RHEA-COMP:11338"/>
        <dbReference type="ChEBI" id="CHEBI:15377"/>
        <dbReference type="ChEBI" id="CHEBI:29969"/>
        <dbReference type="ChEBI" id="CHEBI:30089"/>
        <dbReference type="ChEBI" id="CHEBI:61930"/>
        <dbReference type="EC" id="3.5.1.98"/>
    </reaction>
    <physiologicalReaction direction="left-to-right" evidence="13">
        <dbReference type="Rhea" id="RHEA:58197"/>
    </physiologicalReaction>
</comment>
<evidence type="ECO:0000256" key="1">
    <source>
        <dbReference type="ARBA" id="ARBA00001947"/>
    </source>
</evidence>
<dbReference type="EMBL" id="WHWC01000002">
    <property type="protein sequence ID" value="KAG8388723.1"/>
    <property type="molecule type" value="Genomic_DNA"/>
</dbReference>
<comment type="subcellular location">
    <subcellularLocation>
        <location evidence="2">Nucleus</location>
    </subcellularLocation>
</comment>
<reference evidence="17" key="1">
    <citation type="submission" date="2019-10" db="EMBL/GenBank/DDBJ databases">
        <authorList>
            <person name="Zhang R."/>
            <person name="Pan Y."/>
            <person name="Wang J."/>
            <person name="Ma R."/>
            <person name="Yu S."/>
        </authorList>
    </citation>
    <scope>NUCLEOTIDE SEQUENCE</scope>
    <source>
        <strain evidence="17">LA-IB0</strain>
        <tissue evidence="17">Leaf</tissue>
    </source>
</reference>
<evidence type="ECO:0000256" key="9">
    <source>
        <dbReference type="ARBA" id="ARBA00022853"/>
    </source>
</evidence>
<feature type="region of interest" description="Disordered" evidence="15">
    <location>
        <begin position="392"/>
        <end position="457"/>
    </location>
</feature>
<dbReference type="SUPFAM" id="SSF52768">
    <property type="entry name" value="Arginase/deacetylase"/>
    <property type="match status" value="1"/>
</dbReference>
<evidence type="ECO:0000256" key="3">
    <source>
        <dbReference type="ARBA" id="ARBA00007738"/>
    </source>
</evidence>
<feature type="compositionally biased region" description="Polar residues" evidence="15">
    <location>
        <begin position="403"/>
        <end position="421"/>
    </location>
</feature>
<dbReference type="InterPro" id="IPR023696">
    <property type="entry name" value="Ureohydrolase_dom_sf"/>
</dbReference>
<dbReference type="GO" id="GO:0046872">
    <property type="term" value="F:metal ion binding"/>
    <property type="evidence" value="ECO:0007669"/>
    <property type="project" value="UniProtKB-KW"/>
</dbReference>
<organism evidence="17 18">
    <name type="scientific">Buddleja alternifolia</name>
    <dbReference type="NCBI Taxonomy" id="168488"/>
    <lineage>
        <taxon>Eukaryota</taxon>
        <taxon>Viridiplantae</taxon>
        <taxon>Streptophyta</taxon>
        <taxon>Embryophyta</taxon>
        <taxon>Tracheophyta</taxon>
        <taxon>Spermatophyta</taxon>
        <taxon>Magnoliopsida</taxon>
        <taxon>eudicotyledons</taxon>
        <taxon>Gunneridae</taxon>
        <taxon>Pentapetalae</taxon>
        <taxon>asterids</taxon>
        <taxon>lamiids</taxon>
        <taxon>Lamiales</taxon>
        <taxon>Scrophulariaceae</taxon>
        <taxon>Buddlejeae</taxon>
        <taxon>Buddleja</taxon>
    </lineage>
</organism>
<keyword evidence="8" id="KW-0862">Zinc</keyword>
<dbReference type="AlphaFoldDB" id="A0AAV6Y2K6"/>